<name>A0A0E2B362_9LEPT</name>
<dbReference type="EMBL" id="AHMY02000041">
    <property type="protein sequence ID" value="EKO15583.1"/>
    <property type="molecule type" value="Genomic_DNA"/>
</dbReference>
<accession>A0A0E2B362</accession>
<dbReference type="AlphaFoldDB" id="A0A0E2B362"/>
<dbReference type="Proteomes" id="UP000006253">
    <property type="component" value="Unassembled WGS sequence"/>
</dbReference>
<reference evidence="1 2" key="1">
    <citation type="submission" date="2012-10" db="EMBL/GenBank/DDBJ databases">
        <authorList>
            <person name="Harkins D.M."/>
            <person name="Durkin A.S."/>
            <person name="Brinkac L.M."/>
            <person name="Selengut J.D."/>
            <person name="Sanka R."/>
            <person name="DePew J."/>
            <person name="Purushe J."/>
            <person name="Peacock S.J."/>
            <person name="Thaipadungpanit J."/>
            <person name="Wuthiekanun V.W."/>
            <person name="Day N.P."/>
            <person name="Vinetz J.M."/>
            <person name="Sutton G.G."/>
            <person name="Nelson W.C."/>
            <person name="Fouts D.E."/>
        </authorList>
    </citation>
    <scope>NUCLEOTIDE SEQUENCE [LARGE SCALE GENOMIC DNA]</scope>
    <source>
        <strain evidence="1 2">H1</strain>
    </source>
</reference>
<evidence type="ECO:0000313" key="1">
    <source>
        <dbReference type="EMBL" id="EKO15583.1"/>
    </source>
</evidence>
<protein>
    <submittedName>
        <fullName evidence="1">Uncharacterized protein</fullName>
    </submittedName>
</protein>
<proteinExistence type="predicted"/>
<comment type="caution">
    <text evidence="1">The sequence shown here is derived from an EMBL/GenBank/DDBJ whole genome shotgun (WGS) entry which is preliminary data.</text>
</comment>
<sequence>MWELPPFYRTEELSKKVINLKCDLEPVSKLVVLLTRNYLFVKWTNIIQRYRMGFGNK</sequence>
<gene>
    <name evidence="1" type="ORF">LEP1GSC081_4222</name>
</gene>
<organism evidence="1 2">
    <name type="scientific">Leptospira kirschneri str. H1</name>
    <dbReference type="NCBI Taxonomy" id="1049966"/>
    <lineage>
        <taxon>Bacteria</taxon>
        <taxon>Pseudomonadati</taxon>
        <taxon>Spirochaetota</taxon>
        <taxon>Spirochaetia</taxon>
        <taxon>Leptospirales</taxon>
        <taxon>Leptospiraceae</taxon>
        <taxon>Leptospira</taxon>
    </lineage>
</organism>
<evidence type="ECO:0000313" key="2">
    <source>
        <dbReference type="Proteomes" id="UP000006253"/>
    </source>
</evidence>